<sequence>MDKCKAMDMDINYENNNTAGEKCNAIDNNQNKRVTCLNGDAETAIEEQPEAEAYLKHLLENGCNEGDSGYEMELPPWYDEHLFKQGQSFMNKYRFVIQSGMLSGLVAVLAIPSILKVLICTRQSSSPATAYRRYVRTLLHTNSWYKYSASDKSSRFWTSLRAVRKAHSRSSRACAKLGAGQITQKDLALTQFGFIGFLSLGAHRIQLDDEHFLEATSHLWRVLGYLLGIKDEYNICGRNWLETKLRLSIVMRKVYEPALENPSEEFKEMSKALLEGLWHINTTLTVGSFVYFTKRLCYVKGYEYFKFDYPPWRKPDPQQHLYYKDLSWIDRFIVFYALILITYLHKFDIVRCYLNFRAWLNELLIEYLPYLAILKFGTTWAYVSIFNRSGGENEFEYHLKED</sequence>
<name>A0A1I8MYZ7_MUSDO</name>
<dbReference type="PANTHER" id="PTHR37159">
    <property type="entry name" value="GH11867P"/>
    <property type="match status" value="1"/>
</dbReference>
<organism evidence="2">
    <name type="scientific">Musca domestica</name>
    <name type="common">House fly</name>
    <dbReference type="NCBI Taxonomy" id="7370"/>
    <lineage>
        <taxon>Eukaryota</taxon>
        <taxon>Metazoa</taxon>
        <taxon>Ecdysozoa</taxon>
        <taxon>Arthropoda</taxon>
        <taxon>Hexapoda</taxon>
        <taxon>Insecta</taxon>
        <taxon>Pterygota</taxon>
        <taxon>Neoptera</taxon>
        <taxon>Endopterygota</taxon>
        <taxon>Diptera</taxon>
        <taxon>Brachycera</taxon>
        <taxon>Muscomorpha</taxon>
        <taxon>Muscoidea</taxon>
        <taxon>Muscidae</taxon>
        <taxon>Musca</taxon>
    </lineage>
</organism>
<dbReference type="VEuPathDB" id="VectorBase:MDOMA2_005586"/>
<dbReference type="OrthoDB" id="6361347at2759"/>
<dbReference type="PANTHER" id="PTHR37159:SF1">
    <property type="entry name" value="GH11867P"/>
    <property type="match status" value="1"/>
</dbReference>
<gene>
    <name evidence="2" type="primary">101896112</name>
</gene>
<dbReference type="EnsemblMetazoa" id="MDOA009848-RB">
    <property type="protein sequence ID" value="MDOA009848-PB"/>
    <property type="gene ID" value="MDOA009848"/>
</dbReference>
<reference evidence="2" key="1">
    <citation type="submission" date="2020-05" db="UniProtKB">
        <authorList>
            <consortium name="EnsemblMetazoa"/>
        </authorList>
    </citation>
    <scope>IDENTIFICATION</scope>
    <source>
        <strain evidence="2">Aabys</strain>
    </source>
</reference>
<dbReference type="AlphaFoldDB" id="A0A1I8MYZ7"/>
<feature type="transmembrane region" description="Helical" evidence="1">
    <location>
        <begin position="95"/>
        <end position="115"/>
    </location>
</feature>
<evidence type="ECO:0000256" key="1">
    <source>
        <dbReference type="SAM" id="Phobius"/>
    </source>
</evidence>
<evidence type="ECO:0000313" key="2">
    <source>
        <dbReference type="EnsemblMetazoa" id="MDOA009848-PB"/>
    </source>
</evidence>
<keyword evidence="1" id="KW-0812">Transmembrane</keyword>
<protein>
    <submittedName>
        <fullName evidence="2">Uncharacterized protein</fullName>
    </submittedName>
</protein>
<accession>A0A1I8MYZ7</accession>
<dbReference type="STRING" id="7370.A0A1I8MYZ7"/>
<proteinExistence type="predicted"/>
<dbReference type="VEuPathDB" id="VectorBase:MDOA009848"/>
<keyword evidence="1" id="KW-1133">Transmembrane helix</keyword>
<dbReference type="eggNOG" id="KOG3298">
    <property type="taxonomic scope" value="Eukaryota"/>
</dbReference>
<keyword evidence="1" id="KW-0472">Membrane</keyword>